<dbReference type="Proteomes" id="UP000284006">
    <property type="component" value="Unassembled WGS sequence"/>
</dbReference>
<name>A0A418Y4N7_9BURK</name>
<dbReference type="RefSeq" id="WP_119810226.1">
    <property type="nucleotide sequence ID" value="NZ_QYUP01000076.1"/>
</dbReference>
<evidence type="ECO:0000313" key="4">
    <source>
        <dbReference type="Proteomes" id="UP000284006"/>
    </source>
</evidence>
<proteinExistence type="predicted"/>
<evidence type="ECO:0000259" key="2">
    <source>
        <dbReference type="Pfam" id="PF07969"/>
    </source>
</evidence>
<dbReference type="SUPFAM" id="SSF51338">
    <property type="entry name" value="Composite domain of metallo-dependent hydrolases"/>
    <property type="match status" value="1"/>
</dbReference>
<dbReference type="PANTHER" id="PTHR22642">
    <property type="entry name" value="IMIDAZOLONEPROPIONASE"/>
    <property type="match status" value="1"/>
</dbReference>
<dbReference type="Gene3D" id="3.10.310.70">
    <property type="match status" value="1"/>
</dbReference>
<feature type="domain" description="Amidohydrolase 3" evidence="2">
    <location>
        <begin position="85"/>
        <end position="591"/>
    </location>
</feature>
<organism evidence="3 4">
    <name type="scientific">Massilia cavernae</name>
    <dbReference type="NCBI Taxonomy" id="2320864"/>
    <lineage>
        <taxon>Bacteria</taxon>
        <taxon>Pseudomonadati</taxon>
        <taxon>Pseudomonadota</taxon>
        <taxon>Betaproteobacteria</taxon>
        <taxon>Burkholderiales</taxon>
        <taxon>Oxalobacteraceae</taxon>
        <taxon>Telluria group</taxon>
        <taxon>Massilia</taxon>
    </lineage>
</organism>
<accession>A0A418Y4N7</accession>
<dbReference type="GO" id="GO:0016810">
    <property type="term" value="F:hydrolase activity, acting on carbon-nitrogen (but not peptide) bonds"/>
    <property type="evidence" value="ECO:0007669"/>
    <property type="project" value="InterPro"/>
</dbReference>
<evidence type="ECO:0000256" key="1">
    <source>
        <dbReference type="SAM" id="SignalP"/>
    </source>
</evidence>
<gene>
    <name evidence="3" type="ORF">D3872_07685</name>
</gene>
<feature type="chain" id="PRO_5019063231" evidence="1">
    <location>
        <begin position="31"/>
        <end position="595"/>
    </location>
</feature>
<comment type="caution">
    <text evidence="3">The sequence shown here is derived from an EMBL/GenBank/DDBJ whole genome shotgun (WGS) entry which is preliminary data.</text>
</comment>
<protein>
    <submittedName>
        <fullName evidence="3">Amidohydrolase</fullName>
    </submittedName>
</protein>
<dbReference type="SUPFAM" id="SSF51556">
    <property type="entry name" value="Metallo-dependent hydrolases"/>
    <property type="match status" value="1"/>
</dbReference>
<dbReference type="InterPro" id="IPR013108">
    <property type="entry name" value="Amidohydro_3"/>
</dbReference>
<feature type="signal peptide" evidence="1">
    <location>
        <begin position="1"/>
        <end position="30"/>
    </location>
</feature>
<dbReference type="Pfam" id="PF07969">
    <property type="entry name" value="Amidohydro_3"/>
    <property type="match status" value="1"/>
</dbReference>
<keyword evidence="3" id="KW-0378">Hydrolase</keyword>
<dbReference type="InterPro" id="IPR011059">
    <property type="entry name" value="Metal-dep_hydrolase_composite"/>
</dbReference>
<dbReference type="InterPro" id="IPR033932">
    <property type="entry name" value="YtcJ-like"/>
</dbReference>
<dbReference type="AlphaFoldDB" id="A0A418Y4N7"/>
<reference evidence="3 4" key="1">
    <citation type="submission" date="2018-09" db="EMBL/GenBank/DDBJ databases">
        <authorList>
            <person name="Zhu H."/>
        </authorList>
    </citation>
    <scope>NUCLEOTIDE SEQUENCE [LARGE SCALE GENOMIC DNA]</scope>
    <source>
        <strain evidence="3 4">K1S02-61</strain>
    </source>
</reference>
<evidence type="ECO:0000313" key="3">
    <source>
        <dbReference type="EMBL" id="RJG20893.1"/>
    </source>
</evidence>
<keyword evidence="1" id="KW-0732">Signal</keyword>
<dbReference type="Gene3D" id="2.30.40.10">
    <property type="entry name" value="Urease, subunit C, domain 1"/>
    <property type="match status" value="1"/>
</dbReference>
<dbReference type="OrthoDB" id="9031471at2"/>
<dbReference type="Gene3D" id="3.20.20.140">
    <property type="entry name" value="Metal-dependent hydrolases"/>
    <property type="match status" value="1"/>
</dbReference>
<dbReference type="InterPro" id="IPR032466">
    <property type="entry name" value="Metal_Hydrolase"/>
</dbReference>
<dbReference type="CDD" id="cd01300">
    <property type="entry name" value="YtcJ_like"/>
    <property type="match status" value="1"/>
</dbReference>
<dbReference type="EMBL" id="QYUP01000076">
    <property type="protein sequence ID" value="RJG20893.1"/>
    <property type="molecule type" value="Genomic_DNA"/>
</dbReference>
<keyword evidence="4" id="KW-1185">Reference proteome</keyword>
<sequence>MRTKTSTLAHAVMASILLAAGITAPPASWAAPAKAKAADLILYNAKVWTVDARQPQVEAVAVRGTRIVKVGASKDVLALKGPATRVMDMEGKLVLPGFNDAHTHFGNAAEWFFQVPLTDVNDQNLMAARIKAVAARVPKGIWITGGDWAAGAANAAEKNRKAGFEPLVPTLKAIDAVSPDHPIIFRRYDHVYFANSKALEMARLTPKTPNPAGGSYGKDPVTGELNGLLYGTAGEGLERQLPPMSTKQKLIGARAIQNDLNKVGITSITDMGRVDDVSNQQMYSVHVERSATDLRIFNALKKNGELTLRVYAMLPIESRNELIDHGIKPGSGDEFIRYGALKSYGDSGVMFKPFTANGLPSAWSYRFPTESIFAQQIVDADKAGWDIGVHIIGDKASNALINWYGDAVAQNAPRERRHRMIHWWHTTPEDIQRVGKMGFTADVQPYHLEREVALIGDTLDEERARSTHAWKSMIDAGINLTLGSDMPGSYNRLHVAPYNPLENMFAVVTRTNKEGFPAGGWHPEQRLTVAQAIKGYTYNPAWASHEENIKGSITEGKLADLVVLSKDILTLPPEEMLTTEVVHTILGGKVLDLKK</sequence>
<dbReference type="PANTHER" id="PTHR22642:SF2">
    <property type="entry name" value="PROTEIN LONG AFTER FAR-RED 3"/>
    <property type="match status" value="1"/>
</dbReference>